<dbReference type="CDD" id="cd00751">
    <property type="entry name" value="thiolase"/>
    <property type="match status" value="1"/>
</dbReference>
<proteinExistence type="inferred from homology"/>
<evidence type="ECO:0000256" key="5">
    <source>
        <dbReference type="ARBA" id="ARBA00030755"/>
    </source>
</evidence>
<keyword evidence="3 6" id="KW-0808">Transferase</keyword>
<evidence type="ECO:0000313" key="10">
    <source>
        <dbReference type="Proteomes" id="UP000003529"/>
    </source>
</evidence>
<reference evidence="9" key="1">
    <citation type="submission" date="2009-04" db="EMBL/GenBank/DDBJ databases">
        <authorList>
            <person name="Weinstock G."/>
            <person name="Sodergren E."/>
            <person name="Clifton S."/>
            <person name="Fulton L."/>
            <person name="Fulton B."/>
            <person name="Courtney L."/>
            <person name="Fronick C."/>
            <person name="Harrison M."/>
            <person name="Strong C."/>
            <person name="Farmer C."/>
            <person name="Delahaunty K."/>
            <person name="Markovic C."/>
            <person name="Hall O."/>
            <person name="Minx P."/>
            <person name="Tomlinson C."/>
            <person name="Mitreva M."/>
            <person name="Nelson J."/>
            <person name="Hou S."/>
            <person name="Wollam A."/>
            <person name="Pepin K.H."/>
            <person name="Johnson M."/>
            <person name="Bhonagiri V."/>
            <person name="Nash W.E."/>
            <person name="Warren W."/>
            <person name="Chinwalla A."/>
            <person name="Mardis E.R."/>
            <person name="Wilson R.K."/>
        </authorList>
    </citation>
    <scope>NUCLEOTIDE SEQUENCE [LARGE SCALE GENOMIC DNA]</scope>
    <source>
        <strain evidence="9">ATCC 17748</strain>
    </source>
</reference>
<dbReference type="PANTHER" id="PTHR18919:SF107">
    <property type="entry name" value="ACETYL-COA ACETYLTRANSFERASE, CYTOSOLIC"/>
    <property type="match status" value="1"/>
</dbReference>
<keyword evidence="4 6" id="KW-0012">Acyltransferase</keyword>
<dbReference type="NCBIfam" id="TIGR01930">
    <property type="entry name" value="AcCoA-C-Actrans"/>
    <property type="match status" value="1"/>
</dbReference>
<dbReference type="PANTHER" id="PTHR18919">
    <property type="entry name" value="ACETYL-COA C-ACYLTRANSFERASE"/>
    <property type="match status" value="1"/>
</dbReference>
<accession>C4FQ82</accession>
<dbReference type="PROSITE" id="PS00737">
    <property type="entry name" value="THIOLASE_2"/>
    <property type="match status" value="1"/>
</dbReference>
<dbReference type="InterPro" id="IPR020616">
    <property type="entry name" value="Thiolase_N"/>
</dbReference>
<dbReference type="EC" id="2.3.1.9" evidence="2"/>
<gene>
    <name evidence="9" type="ORF">VEIDISOL_01430</name>
</gene>
<name>C4FQ82_9FIRM</name>
<dbReference type="GO" id="GO:0003985">
    <property type="term" value="F:acetyl-CoA C-acetyltransferase activity"/>
    <property type="evidence" value="ECO:0007669"/>
    <property type="project" value="UniProtKB-EC"/>
</dbReference>
<evidence type="ECO:0000256" key="1">
    <source>
        <dbReference type="ARBA" id="ARBA00010982"/>
    </source>
</evidence>
<evidence type="ECO:0000256" key="6">
    <source>
        <dbReference type="RuleBase" id="RU003557"/>
    </source>
</evidence>
<keyword evidence="10" id="KW-1185">Reference proteome</keyword>
<feature type="domain" description="Thiolase C-terminal" evidence="8">
    <location>
        <begin position="283"/>
        <end position="386"/>
    </location>
</feature>
<protein>
    <recommendedName>
        <fullName evidence="2">acetyl-CoA C-acetyltransferase</fullName>
        <ecNumber evidence="2">2.3.1.9</ecNumber>
    </recommendedName>
    <alternativeName>
        <fullName evidence="5">Acetoacetyl-CoA thiolase</fullName>
    </alternativeName>
</protein>
<dbReference type="PIRSF" id="PIRSF000429">
    <property type="entry name" value="Ac-CoA_Ac_transf"/>
    <property type="match status" value="1"/>
</dbReference>
<comment type="similarity">
    <text evidence="1 6">Belongs to the thiolase-like superfamily. Thiolase family.</text>
</comment>
<evidence type="ECO:0000256" key="3">
    <source>
        <dbReference type="ARBA" id="ARBA00022679"/>
    </source>
</evidence>
<dbReference type="AlphaFoldDB" id="C4FQ82"/>
<dbReference type="Pfam" id="PF00108">
    <property type="entry name" value="Thiolase_N"/>
    <property type="match status" value="1"/>
</dbReference>
<dbReference type="InterPro" id="IPR020613">
    <property type="entry name" value="Thiolase_CS"/>
</dbReference>
<dbReference type="Proteomes" id="UP000003529">
    <property type="component" value="Unassembled WGS sequence"/>
</dbReference>
<dbReference type="InterPro" id="IPR016039">
    <property type="entry name" value="Thiolase-like"/>
</dbReference>
<feature type="domain" description="Thiolase N-terminal" evidence="7">
    <location>
        <begin position="22"/>
        <end position="264"/>
    </location>
</feature>
<dbReference type="HOGENOM" id="CLU_031026_2_1_9"/>
<dbReference type="InterPro" id="IPR020617">
    <property type="entry name" value="Thiolase_C"/>
</dbReference>
<evidence type="ECO:0000259" key="7">
    <source>
        <dbReference type="Pfam" id="PF00108"/>
    </source>
</evidence>
<organism evidence="9 10">
    <name type="scientific">Veillonella dispar ATCC 17748</name>
    <dbReference type="NCBI Taxonomy" id="546273"/>
    <lineage>
        <taxon>Bacteria</taxon>
        <taxon>Bacillati</taxon>
        <taxon>Bacillota</taxon>
        <taxon>Negativicutes</taxon>
        <taxon>Veillonellales</taxon>
        <taxon>Veillonellaceae</taxon>
        <taxon>Veillonella</taxon>
    </lineage>
</organism>
<evidence type="ECO:0000256" key="4">
    <source>
        <dbReference type="ARBA" id="ARBA00023315"/>
    </source>
</evidence>
<evidence type="ECO:0000313" key="9">
    <source>
        <dbReference type="EMBL" id="EEP65550.1"/>
    </source>
</evidence>
<comment type="caution">
    <text evidence="9">The sequence shown here is derived from an EMBL/GenBank/DDBJ whole genome shotgun (WGS) entry which is preliminary data.</text>
</comment>
<dbReference type="eggNOG" id="COG0183">
    <property type="taxonomic scope" value="Bacteria"/>
</dbReference>
<dbReference type="Pfam" id="PF02803">
    <property type="entry name" value="Thiolase_C"/>
    <property type="match status" value="1"/>
</dbReference>
<sequence>MKRGIPWNASFLHFLIGANMSVYIHGGLRTPIGVLNGQYRNMRPEMLGAQLIDELIKRYDISQVDGIFCGNAVGTGGNIGRLMGLMTNLPNSVPAITVDMQCASALMSIEMAYTHIASGVMDSAIAGGIESSSLQPDRMYAANDDRKGLYKVAQFSPQDCSPLAMLEGAERTIQKHNVLKEDLYPYIIGSHKRASEALNNPHLKSYIMPITIDGKACVDECIRPKMNEKLLSRMKPLLGPNAITNAGNACLTHDGAAFVYVSNEKGPFRIYSVMPWAGNPQFSPEGALESTEAILKRTGLTMDDIDVVEWNEAFAIIDVLFNKAYPKHLEKYNKLGGALAYGHPYGCSGAILALHCMAALESCNGRYGLCAIAGAGGTGTALIMERM</sequence>
<evidence type="ECO:0000256" key="2">
    <source>
        <dbReference type="ARBA" id="ARBA00012705"/>
    </source>
</evidence>
<dbReference type="EMBL" id="ACIK02000010">
    <property type="protein sequence ID" value="EEP65550.1"/>
    <property type="molecule type" value="Genomic_DNA"/>
</dbReference>
<dbReference type="SUPFAM" id="SSF53901">
    <property type="entry name" value="Thiolase-like"/>
    <property type="match status" value="2"/>
</dbReference>
<dbReference type="InterPro" id="IPR002155">
    <property type="entry name" value="Thiolase"/>
</dbReference>
<evidence type="ECO:0000259" key="8">
    <source>
        <dbReference type="Pfam" id="PF02803"/>
    </source>
</evidence>
<dbReference type="Gene3D" id="3.40.47.10">
    <property type="match status" value="1"/>
</dbReference>